<dbReference type="EMBL" id="BBRZ01000006">
    <property type="protein sequence ID" value="GAM54652.1"/>
    <property type="molecule type" value="Genomic_DNA"/>
</dbReference>
<dbReference type="Proteomes" id="UP000031671">
    <property type="component" value="Unassembled WGS sequence"/>
</dbReference>
<accession>A0A0B8NQQ4</accession>
<gene>
    <name evidence="1" type="ORF">JCM19231_3740</name>
</gene>
<dbReference type="AlphaFoldDB" id="A0A0B8NQQ4"/>
<evidence type="ECO:0000313" key="1">
    <source>
        <dbReference type="EMBL" id="GAM54652.1"/>
    </source>
</evidence>
<evidence type="ECO:0000313" key="2">
    <source>
        <dbReference type="Proteomes" id="UP000031671"/>
    </source>
</evidence>
<sequence>MINPRVELIETGMDIVLYGTDIALFVELTALYGVGEGEAGIEGLL</sequence>
<organism evidence="1 2">
    <name type="scientific">Vibrio ishigakensis</name>
    <dbReference type="NCBI Taxonomy" id="1481914"/>
    <lineage>
        <taxon>Bacteria</taxon>
        <taxon>Pseudomonadati</taxon>
        <taxon>Pseudomonadota</taxon>
        <taxon>Gammaproteobacteria</taxon>
        <taxon>Vibrionales</taxon>
        <taxon>Vibrionaceae</taxon>
        <taxon>Vibrio</taxon>
    </lineage>
</organism>
<keyword evidence="2" id="KW-1185">Reference proteome</keyword>
<comment type="caution">
    <text evidence="1">The sequence shown here is derived from an EMBL/GenBank/DDBJ whole genome shotgun (WGS) entry which is preliminary data.</text>
</comment>
<protein>
    <submittedName>
        <fullName evidence="1">Uncharacterized protein</fullName>
    </submittedName>
</protein>
<reference evidence="1 2" key="2">
    <citation type="submission" date="2015-01" db="EMBL/GenBank/DDBJ databases">
        <authorList>
            <consortium name="NBRP consortium"/>
            <person name="Sawabe T."/>
            <person name="Meirelles P."/>
            <person name="Feng G."/>
            <person name="Sayaka M."/>
            <person name="Hattori M."/>
            <person name="Ohkuma M."/>
        </authorList>
    </citation>
    <scope>NUCLEOTIDE SEQUENCE [LARGE SCALE GENOMIC DNA]</scope>
    <source>
        <strain evidence="2">JCM 19231</strain>
    </source>
</reference>
<proteinExistence type="predicted"/>
<reference evidence="1 2" key="1">
    <citation type="submission" date="2015-01" db="EMBL/GenBank/DDBJ databases">
        <title>Vibrio sp. C1 JCM 19231 whole genome shotgun sequence.</title>
        <authorList>
            <person name="Sawabe T."/>
            <person name="Meirelles P."/>
            <person name="Feng G."/>
            <person name="Sayaka M."/>
            <person name="Hattori M."/>
            <person name="Ohkuma M."/>
        </authorList>
    </citation>
    <scope>NUCLEOTIDE SEQUENCE [LARGE SCALE GENOMIC DNA]</scope>
    <source>
        <strain evidence="2">JCM 19231</strain>
    </source>
</reference>
<name>A0A0B8NQQ4_9VIBR</name>